<sequence>ASTATAASGGGRGGECDGGDDGGSVSRRVANVILGHASSRLWGMMMAGGADDDRGARDDDDDDGGGLVAVGATWDDNDDSDIIVHPMCEAYRNLRRRAHFRKAYIPWNWYHRTDIRVLGLALRGGSSSTMTSDDGGGGCDADDGPSTRWWTMGWIEICGDGGGQEEGAAIPHRPNVEYDESCTIHNSSTRSSYLPPSISIETMHISIRSLWSRPIVSAHIISGITMSIVLRRGELFPLVNRHGIIDGMSLLIGDMTLREFVDILPRPPEMEGTYPRIGNVNITNVTLCVYEYDGTGEKDDNIDNKRGTSLKLLFKIEVPDEFFVPIKEMTLAHERDGIDRKHFQPMVESSISIALRRHLLREATAALRNSWISAHDQLHKLILHTQELYVNKWIEIGEHAWRQGVVDGAAPMVRAMEEWLVDIRDIVSEPIHPLAVVLSHHWNRTVDVINKHGISIDGQLLWGHFNDMADRAINFKQGKAISKHLHDLKEAVDLFIAKSGHEVELLLKEMRLEWHHHPLPES</sequence>
<organism evidence="2 3">
    <name type="scientific">Cyclostephanos tholiformis</name>
    <dbReference type="NCBI Taxonomy" id="382380"/>
    <lineage>
        <taxon>Eukaryota</taxon>
        <taxon>Sar</taxon>
        <taxon>Stramenopiles</taxon>
        <taxon>Ochrophyta</taxon>
        <taxon>Bacillariophyta</taxon>
        <taxon>Coscinodiscophyceae</taxon>
        <taxon>Thalassiosirophycidae</taxon>
        <taxon>Stephanodiscales</taxon>
        <taxon>Stephanodiscaceae</taxon>
        <taxon>Cyclostephanos</taxon>
    </lineage>
</organism>
<reference evidence="2 3" key="1">
    <citation type="submission" date="2024-10" db="EMBL/GenBank/DDBJ databases">
        <title>Updated reference genomes for cyclostephanoid diatoms.</title>
        <authorList>
            <person name="Roberts W.R."/>
            <person name="Alverson A.J."/>
        </authorList>
    </citation>
    <scope>NUCLEOTIDE SEQUENCE [LARGE SCALE GENOMIC DNA]</scope>
    <source>
        <strain evidence="2 3">AJA228-03</strain>
    </source>
</reference>
<dbReference type="Proteomes" id="UP001530377">
    <property type="component" value="Unassembled WGS sequence"/>
</dbReference>
<proteinExistence type="predicted"/>
<dbReference type="AlphaFoldDB" id="A0ABD3SQW6"/>
<comment type="caution">
    <text evidence="2">The sequence shown here is derived from an EMBL/GenBank/DDBJ whole genome shotgun (WGS) entry which is preliminary data.</text>
</comment>
<dbReference type="EMBL" id="JALLPB020000010">
    <property type="protein sequence ID" value="KAL3827000.1"/>
    <property type="molecule type" value="Genomic_DNA"/>
</dbReference>
<feature type="non-terminal residue" evidence="2">
    <location>
        <position position="1"/>
    </location>
</feature>
<gene>
    <name evidence="2" type="ORF">ACHAXA_000064</name>
</gene>
<evidence type="ECO:0000256" key="1">
    <source>
        <dbReference type="SAM" id="MobiDB-lite"/>
    </source>
</evidence>
<name>A0ABD3SQW6_9STRA</name>
<feature type="region of interest" description="Disordered" evidence="1">
    <location>
        <begin position="1"/>
        <end position="22"/>
    </location>
</feature>
<keyword evidence="3" id="KW-1185">Reference proteome</keyword>
<evidence type="ECO:0000313" key="2">
    <source>
        <dbReference type="EMBL" id="KAL3827000.1"/>
    </source>
</evidence>
<protein>
    <submittedName>
        <fullName evidence="2">Uncharacterized protein</fullName>
    </submittedName>
</protein>
<accession>A0ABD3SQW6</accession>
<evidence type="ECO:0000313" key="3">
    <source>
        <dbReference type="Proteomes" id="UP001530377"/>
    </source>
</evidence>